<dbReference type="HOGENOM" id="CLU_528801_0_0_5"/>
<dbReference type="PANTHER" id="PTHR22576">
    <property type="entry name" value="MUCOSA ASSOCIATED LYMPHOID TISSUE LYMPHOMA TRANSLOCATION PROTEIN 1/PARACASPASE"/>
    <property type="match status" value="1"/>
</dbReference>
<dbReference type="GeneID" id="301816574"/>
<evidence type="ECO:0000313" key="4">
    <source>
        <dbReference type="EMBL" id="BAM88696.1"/>
    </source>
</evidence>
<feature type="domain" description="Caspase family p20" evidence="3">
    <location>
        <begin position="26"/>
        <end position="159"/>
    </location>
</feature>
<name>M4Z6K5_9BRAD</name>
<feature type="chain" id="PRO_5004061644" description="Caspase family p20 domain-containing protein" evidence="2">
    <location>
        <begin position="25"/>
        <end position="504"/>
    </location>
</feature>
<organism evidence="4 5">
    <name type="scientific">Bradyrhizobium oligotrophicum S58</name>
    <dbReference type="NCBI Taxonomy" id="1245469"/>
    <lineage>
        <taxon>Bacteria</taxon>
        <taxon>Pseudomonadati</taxon>
        <taxon>Pseudomonadota</taxon>
        <taxon>Alphaproteobacteria</taxon>
        <taxon>Hyphomicrobiales</taxon>
        <taxon>Nitrobacteraceae</taxon>
        <taxon>Bradyrhizobium</taxon>
    </lineage>
</organism>
<feature type="compositionally biased region" description="Low complexity" evidence="1">
    <location>
        <begin position="463"/>
        <end position="477"/>
    </location>
</feature>
<dbReference type="RefSeq" id="WP_015665818.1">
    <property type="nucleotide sequence ID" value="NC_020453.1"/>
</dbReference>
<dbReference type="Gene3D" id="3.40.50.1460">
    <property type="match status" value="1"/>
</dbReference>
<feature type="compositionally biased region" description="Gly residues" evidence="1">
    <location>
        <begin position="478"/>
        <end position="493"/>
    </location>
</feature>
<dbReference type="InterPro" id="IPR029030">
    <property type="entry name" value="Caspase-like_dom_sf"/>
</dbReference>
<evidence type="ECO:0000256" key="1">
    <source>
        <dbReference type="SAM" id="MobiDB-lite"/>
    </source>
</evidence>
<dbReference type="PATRIC" id="fig|1245469.3.peg.2762"/>
<evidence type="ECO:0000256" key="2">
    <source>
        <dbReference type="SAM" id="SignalP"/>
    </source>
</evidence>
<dbReference type="GO" id="GO:0006508">
    <property type="term" value="P:proteolysis"/>
    <property type="evidence" value="ECO:0007669"/>
    <property type="project" value="InterPro"/>
</dbReference>
<reference evidence="4 5" key="1">
    <citation type="journal article" date="2013" name="Appl. Environ. Microbiol.">
        <title>Genome analysis suggests that the soil oligotrophic bacterium Agromonas oligotrophica (Bradyrhizobium oligotrophicum) is a nitrogen-fixing symbiont of Aeschynomene indica.</title>
        <authorList>
            <person name="Okubo T."/>
            <person name="Fukushima S."/>
            <person name="Itakura M."/>
            <person name="Oshima K."/>
            <person name="Longtonglang A."/>
            <person name="Teaumroong N."/>
            <person name="Mitsui H."/>
            <person name="Hattori M."/>
            <person name="Hattori R."/>
            <person name="Hattori T."/>
            <person name="Minamisawa K."/>
        </authorList>
    </citation>
    <scope>NUCLEOTIDE SEQUENCE [LARGE SCALE GENOMIC DNA]</scope>
    <source>
        <strain evidence="4 5">S58</strain>
    </source>
</reference>
<evidence type="ECO:0000313" key="5">
    <source>
        <dbReference type="Proteomes" id="UP000011841"/>
    </source>
</evidence>
<dbReference type="Pfam" id="PF00656">
    <property type="entry name" value="Peptidase_C14"/>
    <property type="match status" value="1"/>
</dbReference>
<dbReference type="InterPro" id="IPR011600">
    <property type="entry name" value="Pept_C14_caspase"/>
</dbReference>
<feature type="region of interest" description="Disordered" evidence="1">
    <location>
        <begin position="185"/>
        <end position="204"/>
    </location>
</feature>
<feature type="compositionally biased region" description="Basic and acidic residues" evidence="1">
    <location>
        <begin position="417"/>
        <end position="450"/>
    </location>
</feature>
<dbReference type="Proteomes" id="UP000011841">
    <property type="component" value="Chromosome"/>
</dbReference>
<gene>
    <name evidence="4" type="ORF">S58_26900</name>
</gene>
<dbReference type="PROSITE" id="PS50208">
    <property type="entry name" value="CASPASE_P20"/>
    <property type="match status" value="1"/>
</dbReference>
<accession>M4Z6K5</accession>
<dbReference type="Gene3D" id="1.25.40.10">
    <property type="entry name" value="Tetratricopeptide repeat domain"/>
    <property type="match status" value="1"/>
</dbReference>
<feature type="signal peptide" evidence="2">
    <location>
        <begin position="1"/>
        <end position="24"/>
    </location>
</feature>
<evidence type="ECO:0000259" key="3">
    <source>
        <dbReference type="PROSITE" id="PS50208"/>
    </source>
</evidence>
<dbReference type="InterPro" id="IPR052039">
    <property type="entry name" value="Caspase-related_regulators"/>
</dbReference>
<protein>
    <recommendedName>
        <fullName evidence="3">Caspase family p20 domain-containing protein</fullName>
    </recommendedName>
</protein>
<dbReference type="STRING" id="1245469.S58_26900"/>
<dbReference type="eggNOG" id="COG4249">
    <property type="taxonomic scope" value="Bacteria"/>
</dbReference>
<dbReference type="GO" id="GO:0004197">
    <property type="term" value="F:cysteine-type endopeptidase activity"/>
    <property type="evidence" value="ECO:0007669"/>
    <property type="project" value="InterPro"/>
</dbReference>
<sequence>MFRHALRAAVFAGGLLAGLTPALAESSRLALVIGQSAYRSVTPLPNPANDAKAMAKLLGEAGFDVTTAADLSQRDLNREVGEFAAKVAAKGADTVALVFYAGHGLQIDGENYLVPVDVDPRREADIPLQAVRLNDLLNTLNSVPSRMRILLLDACRNNPFPAISPSAGRGLALLDTKSGAPGTFLSYSTSPGAEAEDGSGANSPYTTALLQAAREPGLPIEEAFKRVRVAVNKATEGRQTPWDSSSLTEDFRFVGATDASAANAGPRPVVAKRSVEEWKRSLQGKPIEAANEIIVGDGSVEAYEAFVTLYTAPPYGPQAREWLDLHNRMAAWNEAVLINTVASYQGFLERYPSSDLTPTARKLIERLRNRPVVTPVVAAANAAIPAVSTAPPAAPSIAPINAAVGPTCPCTQTPPSRKSETPKRVEEKPVRKRDDDPPKRASRPPRRDPGDDVVVYEPPPPREYYGPPVRVVPPVSIGIGGGFGGGFGGGYGRGPTNYPTRRGY</sequence>
<keyword evidence="5" id="KW-1185">Reference proteome</keyword>
<dbReference type="InterPro" id="IPR011990">
    <property type="entry name" value="TPR-like_helical_dom_sf"/>
</dbReference>
<dbReference type="PANTHER" id="PTHR22576:SF37">
    <property type="entry name" value="MUCOSA-ASSOCIATED LYMPHOID TISSUE LYMPHOMA TRANSLOCATION PROTEIN 1"/>
    <property type="match status" value="1"/>
</dbReference>
<dbReference type="OrthoDB" id="9816009at2"/>
<dbReference type="KEGG" id="aol:S58_26900"/>
<feature type="region of interest" description="Disordered" evidence="1">
    <location>
        <begin position="404"/>
        <end position="504"/>
    </location>
</feature>
<dbReference type="InterPro" id="IPR001309">
    <property type="entry name" value="Pept_C14_p20"/>
</dbReference>
<dbReference type="AlphaFoldDB" id="M4Z6K5"/>
<proteinExistence type="predicted"/>
<keyword evidence="2" id="KW-0732">Signal</keyword>
<dbReference type="SUPFAM" id="SSF52129">
    <property type="entry name" value="Caspase-like"/>
    <property type="match status" value="1"/>
</dbReference>
<dbReference type="EMBL" id="AP012603">
    <property type="protein sequence ID" value="BAM88696.1"/>
    <property type="molecule type" value="Genomic_DNA"/>
</dbReference>